<dbReference type="RefSeq" id="WP_090218247.1">
    <property type="nucleotide sequence ID" value="NZ_FOYO01000001.1"/>
</dbReference>
<dbReference type="OrthoDB" id="5416147at2"/>
<dbReference type="EMBL" id="FOYO01000001">
    <property type="protein sequence ID" value="SFR53341.1"/>
    <property type="molecule type" value="Genomic_DNA"/>
</dbReference>
<dbReference type="InterPro" id="IPR000073">
    <property type="entry name" value="AB_hydrolase_1"/>
</dbReference>
<feature type="transmembrane region" description="Helical" evidence="1">
    <location>
        <begin position="7"/>
        <end position="26"/>
    </location>
</feature>
<dbReference type="SUPFAM" id="SSF53474">
    <property type="entry name" value="alpha/beta-Hydrolases"/>
    <property type="match status" value="1"/>
</dbReference>
<evidence type="ECO:0000259" key="2">
    <source>
        <dbReference type="Pfam" id="PF12697"/>
    </source>
</evidence>
<dbReference type="Gene3D" id="3.40.50.1820">
    <property type="entry name" value="alpha/beta hydrolase"/>
    <property type="match status" value="1"/>
</dbReference>
<gene>
    <name evidence="3" type="ORF">SAMN04488002_2961</name>
</gene>
<organism evidence="3 4">
    <name type="scientific">Litoreibacter janthinus</name>
    <dbReference type="NCBI Taxonomy" id="670154"/>
    <lineage>
        <taxon>Bacteria</taxon>
        <taxon>Pseudomonadati</taxon>
        <taxon>Pseudomonadota</taxon>
        <taxon>Alphaproteobacteria</taxon>
        <taxon>Rhodobacterales</taxon>
        <taxon>Roseobacteraceae</taxon>
        <taxon>Litoreibacter</taxon>
    </lineage>
</organism>
<dbReference type="STRING" id="670154.SAMN04488002_2961"/>
<evidence type="ECO:0000313" key="3">
    <source>
        <dbReference type="EMBL" id="SFR53341.1"/>
    </source>
</evidence>
<name>A0A1I6HG02_9RHOB</name>
<keyword evidence="4" id="KW-1185">Reference proteome</keyword>
<keyword evidence="1" id="KW-0472">Membrane</keyword>
<keyword evidence="1" id="KW-1133">Transmembrane helix</keyword>
<protein>
    <submittedName>
        <fullName evidence="3">Esterase/lipase</fullName>
    </submittedName>
</protein>
<dbReference type="Pfam" id="PF12697">
    <property type="entry name" value="Abhydrolase_6"/>
    <property type="match status" value="1"/>
</dbReference>
<evidence type="ECO:0000313" key="4">
    <source>
        <dbReference type="Proteomes" id="UP000199658"/>
    </source>
</evidence>
<dbReference type="AlphaFoldDB" id="A0A1I6HG02"/>
<proteinExistence type="predicted"/>
<feature type="domain" description="AB hydrolase-1" evidence="2">
    <location>
        <begin position="82"/>
        <end position="283"/>
    </location>
</feature>
<reference evidence="4" key="1">
    <citation type="submission" date="2016-10" db="EMBL/GenBank/DDBJ databases">
        <authorList>
            <person name="Varghese N."/>
            <person name="Submissions S."/>
        </authorList>
    </citation>
    <scope>NUCLEOTIDE SEQUENCE [LARGE SCALE GENOMIC DNA]</scope>
    <source>
        <strain evidence="4">DSM 26921</strain>
    </source>
</reference>
<sequence>MQSFGKWLGRVLLALVVFGTAIWFLVPREPVDTEIAFDPSALGEDLDTYLERAESQFDDITEGVEKRIVWAGKVGAQTPLSIVYIHGFSATSEEIRPVPDKLAAALGANLFYTRLKGHGRGGLAMVEPVAGDWLEDTAEALAIGRRIGEEVIVIATSTGGTAAAIAATNPKLMERVKGIAMVSPNFRVRSPAAVILEWPLVRSWAAIVAGAERSFAPVNDAHGKYWTTLYPTTALIPMAALVKYARDADYSQVTTPTLFIFSDKDGVVSSETTRAMSTRWGGPVKLAPRVMGDGDDPFNHVIAGDILSPGQTDSTVALLNAWVEGL</sequence>
<dbReference type="InterPro" id="IPR029058">
    <property type="entry name" value="AB_hydrolase_fold"/>
</dbReference>
<keyword evidence="1" id="KW-0812">Transmembrane</keyword>
<accession>A0A1I6HG02</accession>
<evidence type="ECO:0000256" key="1">
    <source>
        <dbReference type="SAM" id="Phobius"/>
    </source>
</evidence>
<dbReference type="Proteomes" id="UP000199658">
    <property type="component" value="Unassembled WGS sequence"/>
</dbReference>